<keyword evidence="2" id="KW-1003">Cell membrane</keyword>
<dbReference type="GO" id="GO:0004222">
    <property type="term" value="F:metalloendopeptidase activity"/>
    <property type="evidence" value="ECO:0007669"/>
    <property type="project" value="InterPro"/>
</dbReference>
<evidence type="ECO:0000256" key="3">
    <source>
        <dbReference type="ARBA" id="ARBA00022670"/>
    </source>
</evidence>
<evidence type="ECO:0000313" key="15">
    <source>
        <dbReference type="Proteomes" id="UP000050454"/>
    </source>
</evidence>
<gene>
    <name evidence="14" type="ORF">AFM12_07080</name>
</gene>
<keyword evidence="7" id="KW-0862">Zinc</keyword>
<evidence type="ECO:0000256" key="10">
    <source>
        <dbReference type="ARBA" id="ARBA00023136"/>
    </source>
</evidence>
<keyword evidence="10 12" id="KW-0472">Membrane</keyword>
<comment type="caution">
    <text evidence="14">The sequence shown here is derived from an EMBL/GenBank/DDBJ whole genome shotgun (WGS) entry which is preliminary data.</text>
</comment>
<feature type="transmembrane region" description="Helical" evidence="12">
    <location>
        <begin position="43"/>
        <end position="76"/>
    </location>
</feature>
<keyword evidence="5" id="KW-0479">Metal-binding</keyword>
<dbReference type="Proteomes" id="UP000050454">
    <property type="component" value="Unassembled WGS sequence"/>
</dbReference>
<evidence type="ECO:0000256" key="9">
    <source>
        <dbReference type="ARBA" id="ARBA00023049"/>
    </source>
</evidence>
<evidence type="ECO:0000256" key="7">
    <source>
        <dbReference type="ARBA" id="ARBA00022833"/>
    </source>
</evidence>
<evidence type="ECO:0000256" key="1">
    <source>
        <dbReference type="ARBA" id="ARBA00001947"/>
    </source>
</evidence>
<dbReference type="Gene3D" id="3.30.2010.10">
    <property type="entry name" value="Metalloproteases ('zincins'), catalytic domain"/>
    <property type="match status" value="1"/>
</dbReference>
<feature type="coiled-coil region" evidence="11">
    <location>
        <begin position="499"/>
        <end position="526"/>
    </location>
</feature>
<dbReference type="InterPro" id="IPR001915">
    <property type="entry name" value="Peptidase_M48"/>
</dbReference>
<dbReference type="EMBL" id="LGTQ01000006">
    <property type="protein sequence ID" value="KPM48396.1"/>
    <property type="molecule type" value="Genomic_DNA"/>
</dbReference>
<evidence type="ECO:0000256" key="6">
    <source>
        <dbReference type="ARBA" id="ARBA00022801"/>
    </source>
</evidence>
<keyword evidence="15" id="KW-1185">Reference proteome</keyword>
<dbReference type="PATRIC" id="fig|1605367.3.peg.2788"/>
<keyword evidence="11" id="KW-0175">Coiled coil</keyword>
<evidence type="ECO:0000256" key="12">
    <source>
        <dbReference type="SAM" id="Phobius"/>
    </source>
</evidence>
<proteinExistence type="predicted"/>
<dbReference type="RefSeq" id="WP_055145882.1">
    <property type="nucleotide sequence ID" value="NZ_JXSZ01000006.1"/>
</dbReference>
<keyword evidence="3" id="KW-0645">Protease</keyword>
<dbReference type="InterPro" id="IPR050083">
    <property type="entry name" value="HtpX_protease"/>
</dbReference>
<organism evidence="14 15">
    <name type="scientific">Jiulongibacter sediminis</name>
    <dbReference type="NCBI Taxonomy" id="1605367"/>
    <lineage>
        <taxon>Bacteria</taxon>
        <taxon>Pseudomonadati</taxon>
        <taxon>Bacteroidota</taxon>
        <taxon>Cytophagia</taxon>
        <taxon>Cytophagales</taxon>
        <taxon>Leadbetterellaceae</taxon>
        <taxon>Jiulongibacter</taxon>
    </lineage>
</organism>
<reference evidence="14 15" key="1">
    <citation type="submission" date="2015-07" db="EMBL/GenBank/DDBJ databases">
        <title>The draft genome sequence of Leadbetterella sp. JN14-9.</title>
        <authorList>
            <person name="Liu Y."/>
            <person name="Du J."/>
            <person name="Shao Z."/>
        </authorList>
    </citation>
    <scope>NUCLEOTIDE SEQUENCE [LARGE SCALE GENOMIC DNA]</scope>
    <source>
        <strain evidence="14 15">JN14-9</strain>
    </source>
</reference>
<keyword evidence="4 12" id="KW-0812">Transmembrane</keyword>
<keyword evidence="8 12" id="KW-1133">Transmembrane helix</keyword>
<evidence type="ECO:0000256" key="4">
    <source>
        <dbReference type="ARBA" id="ARBA00022692"/>
    </source>
</evidence>
<feature type="transmembrane region" description="Helical" evidence="12">
    <location>
        <begin position="12"/>
        <end position="37"/>
    </location>
</feature>
<feature type="transmembrane region" description="Helical" evidence="12">
    <location>
        <begin position="209"/>
        <end position="227"/>
    </location>
</feature>
<dbReference type="PANTHER" id="PTHR43221:SF2">
    <property type="entry name" value="PROTEASE HTPX HOMOLOG"/>
    <property type="match status" value="1"/>
</dbReference>
<dbReference type="PANTHER" id="PTHR43221">
    <property type="entry name" value="PROTEASE HTPX"/>
    <property type="match status" value="1"/>
</dbReference>
<feature type="domain" description="Peptidase M48" evidence="13">
    <location>
        <begin position="150"/>
        <end position="363"/>
    </location>
</feature>
<dbReference type="CDD" id="cd07328">
    <property type="entry name" value="M48_Ste24p_like"/>
    <property type="match status" value="1"/>
</dbReference>
<evidence type="ECO:0000313" key="14">
    <source>
        <dbReference type="EMBL" id="KPM48396.1"/>
    </source>
</evidence>
<dbReference type="Pfam" id="PF01435">
    <property type="entry name" value="Peptidase_M48"/>
    <property type="match status" value="1"/>
</dbReference>
<evidence type="ECO:0000256" key="2">
    <source>
        <dbReference type="ARBA" id="ARBA00022475"/>
    </source>
</evidence>
<dbReference type="GO" id="GO:0046872">
    <property type="term" value="F:metal ion binding"/>
    <property type="evidence" value="ECO:0007669"/>
    <property type="project" value="UniProtKB-KW"/>
</dbReference>
<evidence type="ECO:0000256" key="5">
    <source>
        <dbReference type="ARBA" id="ARBA00022723"/>
    </source>
</evidence>
<evidence type="ECO:0000256" key="8">
    <source>
        <dbReference type="ARBA" id="ARBA00022989"/>
    </source>
</evidence>
<dbReference type="OrthoDB" id="9789270at2"/>
<sequence>MEIEISESFRKNVVLSAVAVTLFILFFNALVILGFGFAAFSLIIAVAIVSVSASILGIILALGFVFCGFLIVAFLLKFLFASKDKQESDLRLEIDRSQAPGLFELIDELVDQIGTEPPRKVYISTHVNAMVFYESRFWSLFFPSRKSLEIGMGLICSTTSTELKAVLAHEFGHFAQKSMILGTYVSSLNAIIYNQLYHNDSYNELADTIGGIHFILNIFVSISRVIVRSIQKVMIKAYEILNIRYLALSRDMEFNADEVAVHLTGKQPLIRCLSRLSFADSTLDEVFSYYESRGERLKFPENLYPHFERALNFLSAKHQLQLKNGLPLIGEVDRERYGKSKLNFEDQWASHPALSERLKRIERLEVTETEEGGVLSTTLFLNIENLQKKLTREVFKGFENKENETLSTEEFEQDYALFYEERNYSKVFNNYYSDKTPVFRIQEEEQNCTLGITELFSEKAVSRLYEDLFLNGDLQMLQNISENVIKVKFFEYNHQRYSTAEVNALIRQLEEEQHRLSEQIKEHDEQIASCLVIRSKEAGLFDEFKSKAEAMNRYYDSFDDVQRFLDDCFERTAFFAQNTEFVYISKYINYWKEIENELKQKIEELLKDRTYQKVLGEELTRKFSQFVDSHYAYFDGETTYFEPEIEHLFQVLNHFPGAFEATFLETKKDLLKFIETLLEETSVA</sequence>
<keyword evidence="6" id="KW-0378">Hydrolase</keyword>
<evidence type="ECO:0000256" key="11">
    <source>
        <dbReference type="SAM" id="Coils"/>
    </source>
</evidence>
<accession>A0A0N8H9V1</accession>
<protein>
    <recommendedName>
        <fullName evidence="13">Peptidase M48 domain-containing protein</fullName>
    </recommendedName>
</protein>
<dbReference type="STRING" id="1605367.AFM12_07080"/>
<evidence type="ECO:0000259" key="13">
    <source>
        <dbReference type="Pfam" id="PF01435"/>
    </source>
</evidence>
<comment type="cofactor">
    <cofactor evidence="1">
        <name>Zn(2+)</name>
        <dbReference type="ChEBI" id="CHEBI:29105"/>
    </cofactor>
</comment>
<dbReference type="AlphaFoldDB" id="A0A0N8H9V1"/>
<name>A0A0N8H9V1_9BACT</name>
<dbReference type="GO" id="GO:0006508">
    <property type="term" value="P:proteolysis"/>
    <property type="evidence" value="ECO:0007669"/>
    <property type="project" value="UniProtKB-KW"/>
</dbReference>
<keyword evidence="9" id="KW-0482">Metalloprotease</keyword>